<dbReference type="InterPro" id="IPR036803">
    <property type="entry name" value="Porphobilinogen_deaminase_C_sf"/>
</dbReference>
<dbReference type="Gene3D" id="3.40.190.10">
    <property type="entry name" value="Periplasmic binding protein-like II"/>
    <property type="match status" value="2"/>
</dbReference>
<dbReference type="GO" id="GO:0006783">
    <property type="term" value="P:heme biosynthetic process"/>
    <property type="evidence" value="ECO:0007669"/>
    <property type="project" value="TreeGrafter"/>
</dbReference>
<dbReference type="GO" id="GO:0005737">
    <property type="term" value="C:cytoplasm"/>
    <property type="evidence" value="ECO:0007669"/>
    <property type="project" value="UniProtKB-UniRule"/>
</dbReference>
<evidence type="ECO:0000259" key="10">
    <source>
        <dbReference type="Pfam" id="PF01379"/>
    </source>
</evidence>
<evidence type="ECO:0000256" key="1">
    <source>
        <dbReference type="ARBA" id="ARBA00001916"/>
    </source>
</evidence>
<evidence type="ECO:0000256" key="6">
    <source>
        <dbReference type="ARBA" id="ARBA00022679"/>
    </source>
</evidence>
<dbReference type="PANTHER" id="PTHR11557">
    <property type="entry name" value="PORPHOBILINOGEN DEAMINASE"/>
    <property type="match status" value="1"/>
</dbReference>
<reference evidence="12 13" key="1">
    <citation type="submission" date="2018-03" db="EMBL/GenBank/DDBJ databases">
        <title>Genomic Encyclopedia of Archaeal and Bacterial Type Strains, Phase II (KMG-II): from individual species to whole genera.</title>
        <authorList>
            <person name="Goeker M."/>
        </authorList>
    </citation>
    <scope>NUCLEOTIDE SEQUENCE [LARGE SCALE GENOMIC DNA]</scope>
    <source>
        <strain evidence="12 13">DSM 45312</strain>
    </source>
</reference>
<accession>A0A2P8C7C1</accession>
<dbReference type="Gene3D" id="3.30.160.40">
    <property type="entry name" value="Porphobilinogen deaminase, C-terminal domain"/>
    <property type="match status" value="1"/>
</dbReference>
<comment type="subunit">
    <text evidence="4">Monomer.</text>
</comment>
<dbReference type="PIRSF" id="PIRSF001438">
    <property type="entry name" value="4pyrrol_synth_OHMeBilane_synth"/>
    <property type="match status" value="1"/>
</dbReference>
<dbReference type="AlphaFoldDB" id="A0A2P8C7C1"/>
<name>A0A2P8C7C1_9ACTN</name>
<dbReference type="PANTHER" id="PTHR11557:SF0">
    <property type="entry name" value="PORPHOBILINOGEN DEAMINASE"/>
    <property type="match status" value="1"/>
</dbReference>
<dbReference type="EMBL" id="PYGA01000051">
    <property type="protein sequence ID" value="PSK80855.1"/>
    <property type="molecule type" value="Genomic_DNA"/>
</dbReference>
<evidence type="ECO:0000256" key="9">
    <source>
        <dbReference type="NCBIfam" id="TIGR00212"/>
    </source>
</evidence>
<keyword evidence="13" id="KW-1185">Reference proteome</keyword>
<sequence length="342" mass="37350">MSELAHHRTDLVRQVQPTPVTDYLGRMLADRPALKIGSRTSPMAMSQARQVKAMLAELTPDTPTEIVGIETSGDKWMGDLAELGGKGAFLKEIDRHLVMGGIDVAVHCMKDVPGDVPMPDGTAFAAYLERDDVHDVAVFREGSPYSSLDEVPPGTPIGTSAVRRKAQLLRYRPDLHVDRIRGNVNSRVARLDETKQFEALVLARTGLHRVGMQHRITQVLPTDLMCPPIGAGVIGLQCRTSDQAIAELLRLLDHPETRTHVTAERTMLHGLRGHCNSPIAGHATTTRDGQLSLRGMVFTREGGTFAYAQEWDSTDRPAELGAFVSATLLRKGARGIIDGIPH</sequence>
<comment type="cofactor">
    <cofactor evidence="1">
        <name>dipyrromethane</name>
        <dbReference type="ChEBI" id="CHEBI:60342"/>
    </cofactor>
</comment>
<evidence type="ECO:0000256" key="7">
    <source>
        <dbReference type="ARBA" id="ARBA00023244"/>
    </source>
</evidence>
<feature type="domain" description="Porphobilinogen deaminase C-terminal" evidence="11">
    <location>
        <begin position="260"/>
        <end position="329"/>
    </location>
</feature>
<dbReference type="InterPro" id="IPR022418">
    <property type="entry name" value="Porphobilinogen_deaminase_C"/>
</dbReference>
<dbReference type="SUPFAM" id="SSF54782">
    <property type="entry name" value="Porphobilinogen deaminase (hydroxymethylbilane synthase), C-terminal domain"/>
    <property type="match status" value="1"/>
</dbReference>
<dbReference type="Pfam" id="PF01379">
    <property type="entry name" value="Porphobil_deam"/>
    <property type="match status" value="1"/>
</dbReference>
<dbReference type="EC" id="2.5.1.61" evidence="5 9"/>
<protein>
    <recommendedName>
        <fullName evidence="5 9">Hydroxymethylbilane synthase</fullName>
        <ecNumber evidence="5 9">2.5.1.61</ecNumber>
    </recommendedName>
</protein>
<comment type="function">
    <text evidence="2">Tetrapolymerization of the monopyrrole PBG into the hydroxymethylbilane pre-uroporphyrinogen in several discrete steps.</text>
</comment>
<dbReference type="SUPFAM" id="SSF53850">
    <property type="entry name" value="Periplasmic binding protein-like II"/>
    <property type="match status" value="1"/>
</dbReference>
<keyword evidence="7" id="KW-0627">Porphyrin biosynthesis</keyword>
<dbReference type="Pfam" id="PF03900">
    <property type="entry name" value="Porphobil_deamC"/>
    <property type="match status" value="1"/>
</dbReference>
<evidence type="ECO:0000256" key="2">
    <source>
        <dbReference type="ARBA" id="ARBA00002869"/>
    </source>
</evidence>
<dbReference type="InterPro" id="IPR022417">
    <property type="entry name" value="Porphobilin_deaminase_N"/>
</dbReference>
<proteinExistence type="inferred from homology"/>
<dbReference type="PRINTS" id="PR00151">
    <property type="entry name" value="PORPHBDMNASE"/>
</dbReference>
<dbReference type="Proteomes" id="UP000240542">
    <property type="component" value="Unassembled WGS sequence"/>
</dbReference>
<evidence type="ECO:0000313" key="13">
    <source>
        <dbReference type="Proteomes" id="UP000240542"/>
    </source>
</evidence>
<evidence type="ECO:0000256" key="8">
    <source>
        <dbReference type="ARBA" id="ARBA00048169"/>
    </source>
</evidence>
<dbReference type="InterPro" id="IPR000860">
    <property type="entry name" value="HemC"/>
</dbReference>
<gene>
    <name evidence="12" type="ORF">CLV63_1511</name>
</gene>
<dbReference type="InterPro" id="IPR022419">
    <property type="entry name" value="Porphobilin_deaminase_cofac_BS"/>
</dbReference>
<dbReference type="NCBIfam" id="TIGR00212">
    <property type="entry name" value="hemC"/>
    <property type="match status" value="1"/>
</dbReference>
<comment type="similarity">
    <text evidence="3">Belongs to the HMBS family.</text>
</comment>
<dbReference type="PROSITE" id="PS00533">
    <property type="entry name" value="PORPHOBILINOGEN_DEAM"/>
    <property type="match status" value="1"/>
</dbReference>
<evidence type="ECO:0000256" key="4">
    <source>
        <dbReference type="ARBA" id="ARBA00011245"/>
    </source>
</evidence>
<evidence type="ECO:0000256" key="5">
    <source>
        <dbReference type="ARBA" id="ARBA00012655"/>
    </source>
</evidence>
<dbReference type="FunFam" id="3.40.190.10:FF:000005">
    <property type="entry name" value="Porphobilinogen deaminase"/>
    <property type="match status" value="1"/>
</dbReference>
<evidence type="ECO:0000313" key="12">
    <source>
        <dbReference type="EMBL" id="PSK80855.1"/>
    </source>
</evidence>
<evidence type="ECO:0000256" key="3">
    <source>
        <dbReference type="ARBA" id="ARBA00005638"/>
    </source>
</evidence>
<comment type="caution">
    <text evidence="12">The sequence shown here is derived from an EMBL/GenBank/DDBJ whole genome shotgun (WGS) entry which is preliminary data.</text>
</comment>
<keyword evidence="6" id="KW-0808">Transferase</keyword>
<feature type="domain" description="Porphobilinogen deaminase N-terminal" evidence="10">
    <location>
        <begin position="34"/>
        <end position="246"/>
    </location>
</feature>
<organism evidence="12 13">
    <name type="scientific">Murinocardiopsis flavida</name>
    <dbReference type="NCBI Taxonomy" id="645275"/>
    <lineage>
        <taxon>Bacteria</taxon>
        <taxon>Bacillati</taxon>
        <taxon>Actinomycetota</taxon>
        <taxon>Actinomycetes</taxon>
        <taxon>Streptosporangiales</taxon>
        <taxon>Nocardiopsidaceae</taxon>
        <taxon>Murinocardiopsis</taxon>
    </lineage>
</organism>
<evidence type="ECO:0000259" key="11">
    <source>
        <dbReference type="Pfam" id="PF03900"/>
    </source>
</evidence>
<dbReference type="GO" id="GO:0004418">
    <property type="term" value="F:hydroxymethylbilane synthase activity"/>
    <property type="evidence" value="ECO:0007669"/>
    <property type="project" value="UniProtKB-UniRule"/>
</dbReference>
<comment type="catalytic activity">
    <reaction evidence="8">
        <text>4 porphobilinogen + H2O = hydroxymethylbilane + 4 NH4(+)</text>
        <dbReference type="Rhea" id="RHEA:13185"/>
        <dbReference type="ChEBI" id="CHEBI:15377"/>
        <dbReference type="ChEBI" id="CHEBI:28938"/>
        <dbReference type="ChEBI" id="CHEBI:57845"/>
        <dbReference type="ChEBI" id="CHEBI:58126"/>
        <dbReference type="EC" id="2.5.1.61"/>
    </reaction>
</comment>